<keyword evidence="3" id="KW-1185">Reference proteome</keyword>
<organism evidence="2 3">
    <name type="scientific">Dentiscutata erythropus</name>
    <dbReference type="NCBI Taxonomy" id="1348616"/>
    <lineage>
        <taxon>Eukaryota</taxon>
        <taxon>Fungi</taxon>
        <taxon>Fungi incertae sedis</taxon>
        <taxon>Mucoromycota</taxon>
        <taxon>Glomeromycotina</taxon>
        <taxon>Glomeromycetes</taxon>
        <taxon>Diversisporales</taxon>
        <taxon>Gigasporaceae</taxon>
        <taxon>Dentiscutata</taxon>
    </lineage>
</organism>
<dbReference type="AlphaFoldDB" id="A0A9N9K729"/>
<dbReference type="Proteomes" id="UP000789405">
    <property type="component" value="Unassembled WGS sequence"/>
</dbReference>
<accession>A0A9N9K729</accession>
<feature type="region of interest" description="Disordered" evidence="1">
    <location>
        <begin position="86"/>
        <end position="117"/>
    </location>
</feature>
<feature type="compositionally biased region" description="Basic and acidic residues" evidence="1">
    <location>
        <begin position="86"/>
        <end position="98"/>
    </location>
</feature>
<feature type="non-terminal residue" evidence="2">
    <location>
        <position position="1"/>
    </location>
</feature>
<comment type="caution">
    <text evidence="2">The sequence shown here is derived from an EMBL/GenBank/DDBJ whole genome shotgun (WGS) entry which is preliminary data.</text>
</comment>
<sequence length="117" mass="13702">LLDKNCQMLQQFLKTILHLCETTFQDTSELTSTMSSESLNSYKSTNNDEDDYKNNIKLENDIELENNIELDKNNIELENNIELDKNNIEFDKTKKNQDSQDEDIDYSDIEPENLSND</sequence>
<feature type="region of interest" description="Disordered" evidence="1">
    <location>
        <begin position="30"/>
        <end position="53"/>
    </location>
</feature>
<evidence type="ECO:0000313" key="2">
    <source>
        <dbReference type="EMBL" id="CAG8813860.1"/>
    </source>
</evidence>
<gene>
    <name evidence="2" type="ORF">DERYTH_LOCUS25870</name>
</gene>
<evidence type="ECO:0000256" key="1">
    <source>
        <dbReference type="SAM" id="MobiDB-lite"/>
    </source>
</evidence>
<dbReference type="EMBL" id="CAJVPY010050603">
    <property type="protein sequence ID" value="CAG8813860.1"/>
    <property type="molecule type" value="Genomic_DNA"/>
</dbReference>
<proteinExistence type="predicted"/>
<protein>
    <submittedName>
        <fullName evidence="2">24325_t:CDS:1</fullName>
    </submittedName>
</protein>
<feature type="non-terminal residue" evidence="2">
    <location>
        <position position="117"/>
    </location>
</feature>
<feature type="compositionally biased region" description="Acidic residues" evidence="1">
    <location>
        <begin position="99"/>
        <end position="111"/>
    </location>
</feature>
<reference evidence="2" key="1">
    <citation type="submission" date="2021-06" db="EMBL/GenBank/DDBJ databases">
        <authorList>
            <person name="Kallberg Y."/>
            <person name="Tangrot J."/>
            <person name="Rosling A."/>
        </authorList>
    </citation>
    <scope>NUCLEOTIDE SEQUENCE</scope>
    <source>
        <strain evidence="2">MA453B</strain>
    </source>
</reference>
<feature type="compositionally biased region" description="Low complexity" evidence="1">
    <location>
        <begin position="30"/>
        <end position="41"/>
    </location>
</feature>
<evidence type="ECO:0000313" key="3">
    <source>
        <dbReference type="Proteomes" id="UP000789405"/>
    </source>
</evidence>
<name>A0A9N9K729_9GLOM</name>